<dbReference type="EMBL" id="CABIJS010000697">
    <property type="protein sequence ID" value="VUZ55974.1"/>
    <property type="molecule type" value="Genomic_DNA"/>
</dbReference>
<evidence type="ECO:0000313" key="3">
    <source>
        <dbReference type="Proteomes" id="UP000321570"/>
    </source>
</evidence>
<keyword evidence="3" id="KW-1185">Reference proteome</keyword>
<proteinExistence type="predicted"/>
<keyword evidence="1" id="KW-0472">Membrane</keyword>
<dbReference type="AlphaFoldDB" id="A0A564ZB04"/>
<evidence type="ECO:0000313" key="2">
    <source>
        <dbReference type="EMBL" id="VUZ55974.1"/>
    </source>
</evidence>
<accession>A0A564ZB04</accession>
<sequence>MDSVDLTYQKMISKLGSGVGDNSSLFNLAIILVADLLAIAEIRLRLLSLLDKELDVKSLVEVLNLLGNC</sequence>
<feature type="transmembrane region" description="Helical" evidence="1">
    <location>
        <begin position="25"/>
        <end position="44"/>
    </location>
</feature>
<reference evidence="2 3" key="1">
    <citation type="submission" date="2019-07" db="EMBL/GenBank/DDBJ databases">
        <authorList>
            <person name="Jastrzebski P J."/>
            <person name="Paukszto L."/>
            <person name="Jastrzebski P J."/>
        </authorList>
    </citation>
    <scope>NUCLEOTIDE SEQUENCE [LARGE SCALE GENOMIC DNA]</scope>
    <source>
        <strain evidence="2 3">WMS-il1</strain>
    </source>
</reference>
<keyword evidence="1" id="KW-1133">Transmembrane helix</keyword>
<gene>
    <name evidence="2" type="ORF">WMSIL1_LOCUS13596</name>
</gene>
<evidence type="ECO:0000256" key="1">
    <source>
        <dbReference type="SAM" id="Phobius"/>
    </source>
</evidence>
<dbReference type="Proteomes" id="UP000321570">
    <property type="component" value="Unassembled WGS sequence"/>
</dbReference>
<keyword evidence="1" id="KW-0812">Transmembrane</keyword>
<name>A0A564ZB04_HYMDI</name>
<organism evidence="2 3">
    <name type="scientific">Hymenolepis diminuta</name>
    <name type="common">Rat tapeworm</name>
    <dbReference type="NCBI Taxonomy" id="6216"/>
    <lineage>
        <taxon>Eukaryota</taxon>
        <taxon>Metazoa</taxon>
        <taxon>Spiralia</taxon>
        <taxon>Lophotrochozoa</taxon>
        <taxon>Platyhelminthes</taxon>
        <taxon>Cestoda</taxon>
        <taxon>Eucestoda</taxon>
        <taxon>Cyclophyllidea</taxon>
        <taxon>Hymenolepididae</taxon>
        <taxon>Hymenolepis</taxon>
    </lineage>
</organism>
<protein>
    <submittedName>
        <fullName evidence="2">Uncharacterized protein</fullName>
    </submittedName>
</protein>